<evidence type="ECO:0000259" key="3">
    <source>
        <dbReference type="PROSITE" id="PS51186"/>
    </source>
</evidence>
<dbReference type="CDD" id="cd04301">
    <property type="entry name" value="NAT_SF"/>
    <property type="match status" value="1"/>
</dbReference>
<evidence type="ECO:0000313" key="5">
    <source>
        <dbReference type="Proteomes" id="UP000262583"/>
    </source>
</evidence>
<gene>
    <name evidence="4" type="ORF">BRCON_2239</name>
</gene>
<name>A0A2Z4Y7L3_SUMC1</name>
<dbReference type="GO" id="GO:0004042">
    <property type="term" value="F:L-glutamate N-acetyltransferase activity"/>
    <property type="evidence" value="ECO:0007669"/>
    <property type="project" value="InterPro"/>
</dbReference>
<dbReference type="InterPro" id="IPR016181">
    <property type="entry name" value="Acyl_CoA_acyltransferase"/>
</dbReference>
<dbReference type="PROSITE" id="PS51186">
    <property type="entry name" value="GNAT"/>
    <property type="match status" value="1"/>
</dbReference>
<evidence type="ECO:0000256" key="2">
    <source>
        <dbReference type="ARBA" id="ARBA00023315"/>
    </source>
</evidence>
<dbReference type="InterPro" id="IPR000182">
    <property type="entry name" value="GNAT_dom"/>
</dbReference>
<keyword evidence="1 4" id="KW-0808">Transferase</keyword>
<sequence length="162" mass="18480">MPEVATHQAVVRKARVEDVPAIQKVIHVHADRGEMLHRSLNELYETMRDFTVIEENGRIVACAAIHIVWDDLAELKSVAVAPEAQGRGYGKLVVTHCLAEARELGLRRVFALTYKPEFFARFGFQIIDRNMLPHKVWGECIKCHKFPNCNEIAMILHLPREA</sequence>
<dbReference type="PANTHER" id="PTHR30602:SF12">
    <property type="entry name" value="AMINO-ACID ACETYLTRANSFERASE NAGS1, CHLOROPLASTIC-RELATED"/>
    <property type="match status" value="1"/>
</dbReference>
<dbReference type="AlphaFoldDB" id="A0A2Z4Y7L3"/>
<keyword evidence="2" id="KW-0012">Acyltransferase</keyword>
<dbReference type="Gene3D" id="3.40.630.30">
    <property type="match status" value="1"/>
</dbReference>
<protein>
    <submittedName>
        <fullName evidence="4">GCN5-related N-acetyltransferase</fullName>
    </submittedName>
</protein>
<dbReference type="KEGG" id="schv:BRCON_2239"/>
<dbReference type="EMBL" id="CP030759">
    <property type="protein sequence ID" value="AXA37016.1"/>
    <property type="molecule type" value="Genomic_DNA"/>
</dbReference>
<organism evidence="4 5">
    <name type="scientific">Sumerlaea chitinivorans</name>
    <dbReference type="NCBI Taxonomy" id="2250252"/>
    <lineage>
        <taxon>Bacteria</taxon>
        <taxon>Candidatus Sumerlaeota</taxon>
        <taxon>Candidatus Sumerlaeia</taxon>
        <taxon>Candidatus Sumerlaeales</taxon>
        <taxon>Candidatus Sumerlaeaceae</taxon>
        <taxon>Candidatus Sumerlaea</taxon>
    </lineage>
</organism>
<dbReference type="Proteomes" id="UP000262583">
    <property type="component" value="Chromosome"/>
</dbReference>
<dbReference type="PANTHER" id="PTHR30602">
    <property type="entry name" value="AMINO-ACID ACETYLTRANSFERASE"/>
    <property type="match status" value="1"/>
</dbReference>
<evidence type="ECO:0000313" key="4">
    <source>
        <dbReference type="EMBL" id="AXA37016.1"/>
    </source>
</evidence>
<dbReference type="NCBIfam" id="NF005840">
    <property type="entry name" value="PRK07757.1"/>
    <property type="match status" value="1"/>
</dbReference>
<dbReference type="GO" id="GO:0005737">
    <property type="term" value="C:cytoplasm"/>
    <property type="evidence" value="ECO:0007669"/>
    <property type="project" value="InterPro"/>
</dbReference>
<proteinExistence type="predicted"/>
<dbReference type="InterPro" id="IPR010167">
    <property type="entry name" value="NH2A_AcTrfase"/>
</dbReference>
<accession>A0A2Z4Y7L3</accession>
<reference evidence="4 5" key="1">
    <citation type="submission" date="2018-05" db="EMBL/GenBank/DDBJ databases">
        <title>A metagenomic window into the 2 km-deep terrestrial subsurface aquifer revealed taxonomically and functionally diverse microbial community comprising novel uncultured bacterial lineages.</title>
        <authorList>
            <person name="Kadnikov V.V."/>
            <person name="Mardanov A.V."/>
            <person name="Beletsky A.V."/>
            <person name="Banks D."/>
            <person name="Pimenov N.V."/>
            <person name="Frank Y.A."/>
            <person name="Karnachuk O.V."/>
            <person name="Ravin N.V."/>
        </authorList>
    </citation>
    <scope>NUCLEOTIDE SEQUENCE [LARGE SCALE GENOMIC DNA]</scope>
    <source>
        <strain evidence="4">BY</strain>
    </source>
</reference>
<dbReference type="SUPFAM" id="SSF55729">
    <property type="entry name" value="Acyl-CoA N-acyltransferases (Nat)"/>
    <property type="match status" value="1"/>
</dbReference>
<dbReference type="GO" id="GO:0006526">
    <property type="term" value="P:L-arginine biosynthetic process"/>
    <property type="evidence" value="ECO:0007669"/>
    <property type="project" value="InterPro"/>
</dbReference>
<dbReference type="Pfam" id="PF00583">
    <property type="entry name" value="Acetyltransf_1"/>
    <property type="match status" value="1"/>
</dbReference>
<feature type="domain" description="N-acetyltransferase" evidence="3">
    <location>
        <begin position="9"/>
        <end position="159"/>
    </location>
</feature>
<evidence type="ECO:0000256" key="1">
    <source>
        <dbReference type="ARBA" id="ARBA00022679"/>
    </source>
</evidence>